<protein>
    <recommendedName>
        <fullName evidence="1">Glutaredoxin-like protein</fullName>
    </recommendedName>
</protein>
<dbReference type="Proteomes" id="UP000799436">
    <property type="component" value="Unassembled WGS sequence"/>
</dbReference>
<sequence>MRATSALWQHAVRLTFFTRANCGLCTDAKQVLLKVWDRRHFAFTEIDVMAAGHDRWKALYEFDTPVVHFDRNNGSETSGNSRKLMHRFTEQDVEHAMDDVEKK</sequence>
<dbReference type="InterPro" id="IPR008554">
    <property type="entry name" value="Glutaredoxin-like"/>
</dbReference>
<keyword evidence="1" id="KW-0249">Electron transport</keyword>
<dbReference type="PANTHER" id="PTHR33558">
    <property type="entry name" value="GLUTAREDOXIN-LIKE PROTEIN C5ORF63 HOMOLOG"/>
    <property type="match status" value="1"/>
</dbReference>
<evidence type="ECO:0000256" key="1">
    <source>
        <dbReference type="RuleBase" id="RU363082"/>
    </source>
</evidence>
<dbReference type="InterPro" id="IPR052565">
    <property type="entry name" value="Glutaredoxin-like_YDR286C"/>
</dbReference>
<proteinExistence type="inferred from homology"/>
<accession>A0A6G1LGP7</accession>
<evidence type="ECO:0000313" key="3">
    <source>
        <dbReference type="Proteomes" id="UP000799436"/>
    </source>
</evidence>
<keyword evidence="3" id="KW-1185">Reference proteome</keyword>
<dbReference type="Pfam" id="PF05768">
    <property type="entry name" value="Glrx-like"/>
    <property type="match status" value="1"/>
</dbReference>
<name>A0A6G1LGP7_9PEZI</name>
<keyword evidence="1" id="KW-0813">Transport</keyword>
<comment type="similarity">
    <text evidence="1">Belongs to the glutaredoxin family.</text>
</comment>
<organism evidence="2 3">
    <name type="scientific">Teratosphaeria nubilosa</name>
    <dbReference type="NCBI Taxonomy" id="161662"/>
    <lineage>
        <taxon>Eukaryota</taxon>
        <taxon>Fungi</taxon>
        <taxon>Dikarya</taxon>
        <taxon>Ascomycota</taxon>
        <taxon>Pezizomycotina</taxon>
        <taxon>Dothideomycetes</taxon>
        <taxon>Dothideomycetidae</taxon>
        <taxon>Mycosphaerellales</taxon>
        <taxon>Teratosphaeriaceae</taxon>
        <taxon>Teratosphaeria</taxon>
    </lineage>
</organism>
<gene>
    <name evidence="2" type="ORF">EJ03DRAFT_267983</name>
</gene>
<dbReference type="OrthoDB" id="429967at2759"/>
<dbReference type="SUPFAM" id="SSF52833">
    <property type="entry name" value="Thioredoxin-like"/>
    <property type="match status" value="1"/>
</dbReference>
<dbReference type="InterPro" id="IPR036249">
    <property type="entry name" value="Thioredoxin-like_sf"/>
</dbReference>
<reference evidence="2" key="1">
    <citation type="journal article" date="2020" name="Stud. Mycol.">
        <title>101 Dothideomycetes genomes: a test case for predicting lifestyles and emergence of pathogens.</title>
        <authorList>
            <person name="Haridas S."/>
            <person name="Albert R."/>
            <person name="Binder M."/>
            <person name="Bloem J."/>
            <person name="Labutti K."/>
            <person name="Salamov A."/>
            <person name="Andreopoulos B."/>
            <person name="Baker S."/>
            <person name="Barry K."/>
            <person name="Bills G."/>
            <person name="Bluhm B."/>
            <person name="Cannon C."/>
            <person name="Castanera R."/>
            <person name="Culley D."/>
            <person name="Daum C."/>
            <person name="Ezra D."/>
            <person name="Gonzalez J."/>
            <person name="Henrissat B."/>
            <person name="Kuo A."/>
            <person name="Liang C."/>
            <person name="Lipzen A."/>
            <person name="Lutzoni F."/>
            <person name="Magnuson J."/>
            <person name="Mondo S."/>
            <person name="Nolan M."/>
            <person name="Ohm R."/>
            <person name="Pangilinan J."/>
            <person name="Park H.-J."/>
            <person name="Ramirez L."/>
            <person name="Alfaro M."/>
            <person name="Sun H."/>
            <person name="Tritt A."/>
            <person name="Yoshinaga Y."/>
            <person name="Zwiers L.-H."/>
            <person name="Turgeon B."/>
            <person name="Goodwin S."/>
            <person name="Spatafora J."/>
            <person name="Crous P."/>
            <person name="Grigoriev I."/>
        </authorList>
    </citation>
    <scope>NUCLEOTIDE SEQUENCE</scope>
    <source>
        <strain evidence="2">CBS 116005</strain>
    </source>
</reference>
<evidence type="ECO:0000313" key="2">
    <source>
        <dbReference type="EMBL" id="KAF2771790.1"/>
    </source>
</evidence>
<dbReference type="AlphaFoldDB" id="A0A6G1LGP7"/>
<dbReference type="Gene3D" id="3.40.30.10">
    <property type="entry name" value="Glutaredoxin"/>
    <property type="match status" value="1"/>
</dbReference>
<dbReference type="EMBL" id="ML995818">
    <property type="protein sequence ID" value="KAF2771790.1"/>
    <property type="molecule type" value="Genomic_DNA"/>
</dbReference>
<dbReference type="PANTHER" id="PTHR33558:SF1">
    <property type="entry name" value="GLUTAREDOXIN-LIKE PROTEIN C5ORF63 HOMOLOG"/>
    <property type="match status" value="1"/>
</dbReference>